<feature type="transmembrane region" description="Helical" evidence="6">
    <location>
        <begin position="935"/>
        <end position="959"/>
    </location>
</feature>
<feature type="chain" id="PRO_5032382629" description="ABC3 transporter permease C-terminal domain-containing protein" evidence="7">
    <location>
        <begin position="24"/>
        <end position="1016"/>
    </location>
</feature>
<feature type="transmembrane region" description="Helical" evidence="6">
    <location>
        <begin position="409"/>
        <end position="430"/>
    </location>
</feature>
<evidence type="ECO:0000256" key="5">
    <source>
        <dbReference type="ARBA" id="ARBA00023136"/>
    </source>
</evidence>
<evidence type="ECO:0000256" key="1">
    <source>
        <dbReference type="ARBA" id="ARBA00004651"/>
    </source>
</evidence>
<dbReference type="AlphaFoldDB" id="A0A841FII2"/>
<keyword evidence="2" id="KW-1003">Cell membrane</keyword>
<feature type="transmembrane region" description="Helical" evidence="6">
    <location>
        <begin position="881"/>
        <end position="901"/>
    </location>
</feature>
<feature type="transmembrane region" description="Helical" evidence="6">
    <location>
        <begin position="498"/>
        <end position="516"/>
    </location>
</feature>
<dbReference type="Proteomes" id="UP000548476">
    <property type="component" value="Unassembled WGS sequence"/>
</dbReference>
<gene>
    <name evidence="9" type="ORF">HNR73_000794</name>
</gene>
<feature type="transmembrane region" description="Helical" evidence="6">
    <location>
        <begin position="369"/>
        <end position="389"/>
    </location>
</feature>
<dbReference type="InterPro" id="IPR003838">
    <property type="entry name" value="ABC3_permease_C"/>
</dbReference>
<keyword evidence="5 6" id="KW-0472">Membrane</keyword>
<name>A0A841FII2_9ACTN</name>
<comment type="caution">
    <text evidence="9">The sequence shown here is derived from an EMBL/GenBank/DDBJ whole genome shotgun (WGS) entry which is preliminary data.</text>
</comment>
<comment type="subcellular location">
    <subcellularLocation>
        <location evidence="1">Cell membrane</location>
        <topology evidence="1">Multi-pass membrane protein</topology>
    </subcellularLocation>
</comment>
<dbReference type="EMBL" id="JACHGT010000002">
    <property type="protein sequence ID" value="MBB6032947.1"/>
    <property type="molecule type" value="Genomic_DNA"/>
</dbReference>
<dbReference type="RefSeq" id="WP_184785873.1">
    <property type="nucleotide sequence ID" value="NZ_BONT01000020.1"/>
</dbReference>
<accession>A0A841FII2</accession>
<keyword evidence="3 6" id="KW-0812">Transmembrane</keyword>
<feature type="transmembrane region" description="Helical" evidence="6">
    <location>
        <begin position="979"/>
        <end position="1002"/>
    </location>
</feature>
<evidence type="ECO:0000259" key="8">
    <source>
        <dbReference type="Pfam" id="PF02687"/>
    </source>
</evidence>
<evidence type="ECO:0000313" key="10">
    <source>
        <dbReference type="Proteomes" id="UP000548476"/>
    </source>
</evidence>
<evidence type="ECO:0000256" key="2">
    <source>
        <dbReference type="ARBA" id="ARBA00022475"/>
    </source>
</evidence>
<evidence type="ECO:0000313" key="9">
    <source>
        <dbReference type="EMBL" id="MBB6032947.1"/>
    </source>
</evidence>
<feature type="transmembrane region" description="Helical" evidence="6">
    <location>
        <begin position="442"/>
        <end position="463"/>
    </location>
</feature>
<evidence type="ECO:0000256" key="7">
    <source>
        <dbReference type="SAM" id="SignalP"/>
    </source>
</evidence>
<dbReference type="GO" id="GO:0005886">
    <property type="term" value="C:plasma membrane"/>
    <property type="evidence" value="ECO:0007669"/>
    <property type="project" value="UniProtKB-SubCell"/>
</dbReference>
<keyword evidence="7" id="KW-0732">Signal</keyword>
<protein>
    <recommendedName>
        <fullName evidence="8">ABC3 transporter permease C-terminal domain-containing protein</fullName>
    </recommendedName>
</protein>
<organism evidence="9 10">
    <name type="scientific">Phytomonospora endophytica</name>
    <dbReference type="NCBI Taxonomy" id="714109"/>
    <lineage>
        <taxon>Bacteria</taxon>
        <taxon>Bacillati</taxon>
        <taxon>Actinomycetota</taxon>
        <taxon>Actinomycetes</taxon>
        <taxon>Micromonosporales</taxon>
        <taxon>Micromonosporaceae</taxon>
        <taxon>Phytomonospora</taxon>
    </lineage>
</organism>
<evidence type="ECO:0000256" key="6">
    <source>
        <dbReference type="SAM" id="Phobius"/>
    </source>
</evidence>
<reference evidence="9 10" key="1">
    <citation type="submission" date="2020-08" db="EMBL/GenBank/DDBJ databases">
        <title>Genomic Encyclopedia of Type Strains, Phase IV (KMG-IV): sequencing the most valuable type-strain genomes for metagenomic binning, comparative biology and taxonomic classification.</title>
        <authorList>
            <person name="Goeker M."/>
        </authorList>
    </citation>
    <scope>NUCLEOTIDE SEQUENCE [LARGE SCALE GENOMIC DNA]</scope>
    <source>
        <strain evidence="9 10">YIM 65646</strain>
    </source>
</reference>
<evidence type="ECO:0000256" key="4">
    <source>
        <dbReference type="ARBA" id="ARBA00022989"/>
    </source>
</evidence>
<feature type="transmembrane region" description="Helical" evidence="6">
    <location>
        <begin position="282"/>
        <end position="303"/>
    </location>
</feature>
<feature type="signal peptide" evidence="7">
    <location>
        <begin position="1"/>
        <end position="23"/>
    </location>
</feature>
<keyword evidence="10" id="KW-1185">Reference proteome</keyword>
<keyword evidence="4 6" id="KW-1133">Transmembrane helix</keyword>
<sequence length="1016" mass="105612">MVLGLAVVAVAAAVLAPAYTAAAQQSMLTDGLRALTPAAAGVVVGTEGSAGSPAYTPIGQAHEAVDASLAAYPALDHVLGSAIGAVDSDADGSARMRGVPDEPVVRLAYRDEVCDHLDLAAGACPAARGEVMLSERSAVWQGVEVGETITVDSGLPGERGTDLVVTGLYRPPAETTPYWGRTLYFEQGYDDKGNARLDTLFVSTDEDVRAIGGPNVAVTSRFEYPLIADRVQVTEVDGMLTDLGDWDTALLLEDRRLETGLPGAFRTIATDTEAIAASVPIVSVPLILLCWFVLFVVVANLSAARGPEVALAKLRGYGRPATIYFGLAEALTLIVLAAPVGVLLGLGLVEVTAVYVLAEGTHVSVPGEVFGYTLIALAGAAVAAAFGAWRTLSLPVLDLLRRVPPRRGWRIGIIDGVLAALGAVALYQAYEAREADGGGSSTLVLLAPPLLALLVGIVAARALTALARARMSRSGGRGAVTSLLTWAQIARRPAMRQVIVLITVAVSLLSFASIAWQIGEHNRELAAGDTLGAERVYEVTAANPAALIDAVSRIDPEGAFAMGVARTQVRYGDGVVGVVAVQSDRLDDVAVWRDHDRDWLAATGAALHPPGPGPLMVSGPLAVTANVSTLEVGRPMKLVARVASPGDQPQTVRLGDLTKGEKSYRAELPGCEAGCQLIGLGVSRFPGTFDDFEVELSISSLTDGDTDLTPSLTTEGAWRRPWDLTPEITMRVSPSAGGLTLQADSSDPRDLIVEHAAIPAFLPTMLSGEVPADDPYAVDFSFPGLHGRPQPFHVIGSDKIVPRGGTRALLTDLSYTAMQAGSSAAVAGISTLTYEVWANADAPLDIVDRLAAHGVSVVDYDDVDSHLEILGRKAPALGLRLYLLAGGAAVLLAVGTVLFTAQSASAARGYEVAALRVAGVGRGVIRASIAREYTIVIGVPLLLGLLSGLAGAWLMLPTVPLVSAGGDALPTVYDAGGPWPAATLTVALLGFAAAVWFAVGTLRRNGRAARLREGEQ</sequence>
<dbReference type="Pfam" id="PF02687">
    <property type="entry name" value="FtsX"/>
    <property type="match status" value="1"/>
</dbReference>
<proteinExistence type="predicted"/>
<feature type="transmembrane region" description="Helical" evidence="6">
    <location>
        <begin position="324"/>
        <end position="349"/>
    </location>
</feature>
<evidence type="ECO:0000256" key="3">
    <source>
        <dbReference type="ARBA" id="ARBA00022692"/>
    </source>
</evidence>
<feature type="domain" description="ABC3 transporter permease C-terminal" evidence="8">
    <location>
        <begin position="886"/>
        <end position="997"/>
    </location>
</feature>